<accession>A0ABV7HL79</accession>
<organism evidence="1 2">
    <name type="scientific">Gilvimarinus japonicus</name>
    <dbReference type="NCBI Taxonomy" id="1796469"/>
    <lineage>
        <taxon>Bacteria</taxon>
        <taxon>Pseudomonadati</taxon>
        <taxon>Pseudomonadota</taxon>
        <taxon>Gammaproteobacteria</taxon>
        <taxon>Cellvibrionales</taxon>
        <taxon>Cellvibrionaceae</taxon>
        <taxon>Gilvimarinus</taxon>
    </lineage>
</organism>
<proteinExistence type="predicted"/>
<keyword evidence="2" id="KW-1185">Reference proteome</keyword>
<evidence type="ECO:0000313" key="1">
    <source>
        <dbReference type="EMBL" id="MFC3154634.1"/>
    </source>
</evidence>
<sequence length="597" mass="65846">MNEALTDTALLARLKLPEPDLKSLSFCKSATANNVAQWIDAQPLTQTRYISAVLYAALPELARLKTDGQTHLEMLDQVRPAVQVAIQGLSKTFLHQPLILPDPARKAAVIAQALQKHLSNAYLSAVRTTFTNRSSPELRALAIHRALTGLGLLLLRSYQLYTPTLKQLWSEVHTLYLLAERNGLTTIKVNDPLPNHQGVNTITQAYLRLVLMATARPNQLGQNDLYNLYLSLESLSLQAQLYRNDDQAPDCLYAVMLDSDTPPVYRSRLALYDSQDVRAISTAPLCQTLQDLAPGTTTRLSSALAGHLLAAWQRIVERSYPRHAGDGELEVTIGLSNLHFYSAGETPFNLYLKSPSELGLDDTSEGIFKQRGLKLKDRISPSAADPWGEAFDVAKPALQASNHSTINMEENIRRASRAKYRGQHPIDKVAVVDASAGGYCLEWHGASPATLKAGELLGVREPGRHKWGIAAVRWVQQTRGATQIGIQLLAPQAQPAAAAIVQKTGEYAEYLRVLALPAQRLANQPASLLTNAVSFREMQKIKLYQDGVITTLQLTRRVFSTGIISQFSYKVLATIDDTKAEQSREKTDFAALWDSKD</sequence>
<protein>
    <recommendedName>
        <fullName evidence="3">GTPase</fullName>
    </recommendedName>
</protein>
<gene>
    <name evidence="1" type="ORF">ACFOEB_05410</name>
</gene>
<evidence type="ECO:0008006" key="3">
    <source>
        <dbReference type="Google" id="ProtNLM"/>
    </source>
</evidence>
<dbReference type="EMBL" id="JBHRTL010000005">
    <property type="protein sequence ID" value="MFC3154634.1"/>
    <property type="molecule type" value="Genomic_DNA"/>
</dbReference>
<reference evidence="2" key="1">
    <citation type="journal article" date="2019" name="Int. J. Syst. Evol. Microbiol.">
        <title>The Global Catalogue of Microorganisms (GCM) 10K type strain sequencing project: providing services to taxonomists for standard genome sequencing and annotation.</title>
        <authorList>
            <consortium name="The Broad Institute Genomics Platform"/>
            <consortium name="The Broad Institute Genome Sequencing Center for Infectious Disease"/>
            <person name="Wu L."/>
            <person name="Ma J."/>
        </authorList>
    </citation>
    <scope>NUCLEOTIDE SEQUENCE [LARGE SCALE GENOMIC DNA]</scope>
    <source>
        <strain evidence="2">KCTC 52141</strain>
    </source>
</reference>
<dbReference type="Proteomes" id="UP001595548">
    <property type="component" value="Unassembled WGS sequence"/>
</dbReference>
<evidence type="ECO:0000313" key="2">
    <source>
        <dbReference type="Proteomes" id="UP001595548"/>
    </source>
</evidence>
<comment type="caution">
    <text evidence="1">The sequence shown here is derived from an EMBL/GenBank/DDBJ whole genome shotgun (WGS) entry which is preliminary data.</text>
</comment>
<name>A0ABV7HL79_9GAMM</name>
<dbReference type="RefSeq" id="WP_382415000.1">
    <property type="nucleotide sequence ID" value="NZ_AP031500.1"/>
</dbReference>